<dbReference type="OMA" id="PLAKWDS"/>
<evidence type="ECO:0000313" key="2">
    <source>
        <dbReference type="EMBL" id="OBS21677.1"/>
    </source>
</evidence>
<protein>
    <submittedName>
        <fullName evidence="2">Uncharacterized protein</fullName>
    </submittedName>
</protein>
<sequence>MAQFSEQRSPQGSDTSESEVIANPLTLDQMPYEIILNFLEEMPDIRSVHAFASSCKAIYGVFKRNELQILSKVFLYKMDEGVRKEATITECLKREKWKDLGDGFESILRVFHNVQDICKQDNSLENIKDMWRLHKSVEYFADRIPTTLLRDHPVTSVKGHFSLTPKVRARFQRALYRLSSYLVITEKSEAASLSNGAQERRILPDEERESDRVESLPTFDERHLPEAFCTRYSVVEVEQVASVCFLLIAEIAPCFNHFIEHDIEFGSRFVEYITTPMHPAATNLVALGLTFWNRFLMATTRDELYELFQPMVDQIPFGPDAKNRVLFPIAGVSYLRQTFELAVGPYLTLWENGRTPDLFMSIPFFDDHDSGPASARSNMGMFVENRNYRVDDGRFAMLQTYSWAYVFWDLKMLENSGFKDIEKNGRNENDAIFPQDHPVDIWWEPLEEKQTLASHNSLALSSREKRKVLESGQTGYFDFETFCENNKDKISAYDTYIYD</sequence>
<dbReference type="EMBL" id="LYXU01000003">
    <property type="protein sequence ID" value="OBS21677.1"/>
    <property type="molecule type" value="Genomic_DNA"/>
</dbReference>
<comment type="caution">
    <text evidence="2">The sequence shown here is derived from an EMBL/GenBank/DDBJ whole genome shotgun (WGS) entry which is preliminary data.</text>
</comment>
<dbReference type="Proteomes" id="UP000091967">
    <property type="component" value="Unassembled WGS sequence"/>
</dbReference>
<feature type="region of interest" description="Disordered" evidence="1">
    <location>
        <begin position="1"/>
        <end position="20"/>
    </location>
</feature>
<gene>
    <name evidence="2" type="ORF">FPOA_08013</name>
</gene>
<proteinExistence type="predicted"/>
<organism evidence="2 3">
    <name type="scientific">Fusarium poae</name>
    <dbReference type="NCBI Taxonomy" id="36050"/>
    <lineage>
        <taxon>Eukaryota</taxon>
        <taxon>Fungi</taxon>
        <taxon>Dikarya</taxon>
        <taxon>Ascomycota</taxon>
        <taxon>Pezizomycotina</taxon>
        <taxon>Sordariomycetes</taxon>
        <taxon>Hypocreomycetidae</taxon>
        <taxon>Hypocreales</taxon>
        <taxon>Nectriaceae</taxon>
        <taxon>Fusarium</taxon>
    </lineage>
</organism>
<dbReference type="AlphaFoldDB" id="A0A1B8AMG2"/>
<reference evidence="2 3" key="1">
    <citation type="submission" date="2016-06" db="EMBL/GenBank/DDBJ databases">
        <title>Living apart together: crosstalk between the core and supernumerary genomes in a fungal plant pathogen.</title>
        <authorList>
            <person name="Vanheule A."/>
            <person name="Audenaert K."/>
            <person name="Warris S."/>
            <person name="Van De Geest H."/>
            <person name="Schijlen E."/>
            <person name="Hofte M."/>
            <person name="De Saeger S."/>
            <person name="Haesaert G."/>
            <person name="Waalwijk C."/>
            <person name="Van Der Lee T."/>
        </authorList>
    </citation>
    <scope>NUCLEOTIDE SEQUENCE [LARGE SCALE GENOMIC DNA]</scope>
    <source>
        <strain evidence="2 3">2516</strain>
    </source>
</reference>
<evidence type="ECO:0000313" key="3">
    <source>
        <dbReference type="Proteomes" id="UP000091967"/>
    </source>
</evidence>
<accession>A0A1B8AMG2</accession>
<evidence type="ECO:0000256" key="1">
    <source>
        <dbReference type="SAM" id="MobiDB-lite"/>
    </source>
</evidence>
<name>A0A1B8AMG2_FUSPO</name>
<keyword evidence="3" id="KW-1185">Reference proteome</keyword>
<feature type="compositionally biased region" description="Polar residues" evidence="1">
    <location>
        <begin position="1"/>
        <end position="15"/>
    </location>
</feature>